<keyword evidence="2" id="KW-0812">Transmembrane</keyword>
<keyword evidence="2" id="KW-1133">Transmembrane helix</keyword>
<gene>
    <name evidence="3" type="ORF">HanXRQr2_Chr03g0113101</name>
</gene>
<sequence length="111" mass="12675">MVPIKSNHHPNQYPPSDHAEIKSQPFKLPKITALMAVQGGYLRFLSWWFYSTFFLPMISACRWLSPHYLPSSAPTLPLSLSVSFTYNNGIMGSFTLSPIHEQLERVCFSLK</sequence>
<evidence type="ECO:0000256" key="1">
    <source>
        <dbReference type="SAM" id="MobiDB-lite"/>
    </source>
</evidence>
<organism evidence="3 4">
    <name type="scientific">Helianthus annuus</name>
    <name type="common">Common sunflower</name>
    <dbReference type="NCBI Taxonomy" id="4232"/>
    <lineage>
        <taxon>Eukaryota</taxon>
        <taxon>Viridiplantae</taxon>
        <taxon>Streptophyta</taxon>
        <taxon>Embryophyta</taxon>
        <taxon>Tracheophyta</taxon>
        <taxon>Spermatophyta</taxon>
        <taxon>Magnoliopsida</taxon>
        <taxon>eudicotyledons</taxon>
        <taxon>Gunneridae</taxon>
        <taxon>Pentapetalae</taxon>
        <taxon>asterids</taxon>
        <taxon>campanulids</taxon>
        <taxon>Asterales</taxon>
        <taxon>Asteraceae</taxon>
        <taxon>Asteroideae</taxon>
        <taxon>Heliantheae alliance</taxon>
        <taxon>Heliantheae</taxon>
        <taxon>Helianthus</taxon>
    </lineage>
</organism>
<keyword evidence="4" id="KW-1185">Reference proteome</keyword>
<keyword evidence="2" id="KW-0472">Membrane</keyword>
<reference evidence="3" key="1">
    <citation type="journal article" date="2017" name="Nature">
        <title>The sunflower genome provides insights into oil metabolism, flowering and Asterid evolution.</title>
        <authorList>
            <person name="Badouin H."/>
            <person name="Gouzy J."/>
            <person name="Grassa C.J."/>
            <person name="Murat F."/>
            <person name="Staton S.E."/>
            <person name="Cottret L."/>
            <person name="Lelandais-Briere C."/>
            <person name="Owens G.L."/>
            <person name="Carrere S."/>
            <person name="Mayjonade B."/>
            <person name="Legrand L."/>
            <person name="Gill N."/>
            <person name="Kane N.C."/>
            <person name="Bowers J.E."/>
            <person name="Hubner S."/>
            <person name="Bellec A."/>
            <person name="Berard A."/>
            <person name="Berges H."/>
            <person name="Blanchet N."/>
            <person name="Boniface M.C."/>
            <person name="Brunel D."/>
            <person name="Catrice O."/>
            <person name="Chaidir N."/>
            <person name="Claudel C."/>
            <person name="Donnadieu C."/>
            <person name="Faraut T."/>
            <person name="Fievet G."/>
            <person name="Helmstetter N."/>
            <person name="King M."/>
            <person name="Knapp S.J."/>
            <person name="Lai Z."/>
            <person name="Le Paslier M.C."/>
            <person name="Lippi Y."/>
            <person name="Lorenzon L."/>
            <person name="Mandel J.R."/>
            <person name="Marage G."/>
            <person name="Marchand G."/>
            <person name="Marquand E."/>
            <person name="Bret-Mestries E."/>
            <person name="Morien E."/>
            <person name="Nambeesan S."/>
            <person name="Nguyen T."/>
            <person name="Pegot-Espagnet P."/>
            <person name="Pouilly N."/>
            <person name="Raftis F."/>
            <person name="Sallet E."/>
            <person name="Schiex T."/>
            <person name="Thomas J."/>
            <person name="Vandecasteele C."/>
            <person name="Vares D."/>
            <person name="Vear F."/>
            <person name="Vautrin S."/>
            <person name="Crespi M."/>
            <person name="Mangin B."/>
            <person name="Burke J.M."/>
            <person name="Salse J."/>
            <person name="Munos S."/>
            <person name="Vincourt P."/>
            <person name="Rieseberg L.H."/>
            <person name="Langlade N.B."/>
        </authorList>
    </citation>
    <scope>NUCLEOTIDE SEQUENCE</scope>
    <source>
        <tissue evidence="3">Leaves</tissue>
    </source>
</reference>
<protein>
    <submittedName>
        <fullName evidence="3">Uncharacterized protein</fullName>
    </submittedName>
</protein>
<feature type="transmembrane region" description="Helical" evidence="2">
    <location>
        <begin position="47"/>
        <end position="65"/>
    </location>
</feature>
<evidence type="ECO:0000313" key="4">
    <source>
        <dbReference type="Proteomes" id="UP000215914"/>
    </source>
</evidence>
<dbReference type="EMBL" id="MNCJ02000318">
    <property type="protein sequence ID" value="KAF5814620.1"/>
    <property type="molecule type" value="Genomic_DNA"/>
</dbReference>
<evidence type="ECO:0000256" key="2">
    <source>
        <dbReference type="SAM" id="Phobius"/>
    </source>
</evidence>
<evidence type="ECO:0000313" key="3">
    <source>
        <dbReference type="EMBL" id="KAF5814620.1"/>
    </source>
</evidence>
<reference evidence="3" key="2">
    <citation type="submission" date="2020-06" db="EMBL/GenBank/DDBJ databases">
        <title>Helianthus annuus Genome sequencing and assembly Release 2.</title>
        <authorList>
            <person name="Gouzy J."/>
            <person name="Langlade N."/>
            <person name="Munos S."/>
        </authorList>
    </citation>
    <scope>NUCLEOTIDE SEQUENCE</scope>
    <source>
        <tissue evidence="3">Leaves</tissue>
    </source>
</reference>
<comment type="caution">
    <text evidence="3">The sequence shown here is derived from an EMBL/GenBank/DDBJ whole genome shotgun (WGS) entry which is preliminary data.</text>
</comment>
<proteinExistence type="predicted"/>
<dbReference type="Proteomes" id="UP000215914">
    <property type="component" value="Unassembled WGS sequence"/>
</dbReference>
<name>A0A9K3JGA6_HELAN</name>
<accession>A0A9K3JGA6</accession>
<dbReference type="AlphaFoldDB" id="A0A9K3JGA6"/>
<dbReference type="Gramene" id="mRNA:HanXRQr2_Chr03g0113101">
    <property type="protein sequence ID" value="CDS:HanXRQr2_Chr03g0113101.1"/>
    <property type="gene ID" value="HanXRQr2_Chr03g0113101"/>
</dbReference>
<feature type="region of interest" description="Disordered" evidence="1">
    <location>
        <begin position="1"/>
        <end position="20"/>
    </location>
</feature>